<sequence>MLNMLYRFPCTRIFTTSASQFHTTPACNEIRKLARLRVVDNSEIGKAAMMEGKPPRCIHVYNKRHVGLIGDQVLVAIKGQMKKGVLVGLKQKQKMKVPKFDSNNIVLIDDNGTPLGTRIHVPIPTILRTILKEKTHNKGADYTKVLAIATKFV</sequence>
<dbReference type="CDD" id="cd00337">
    <property type="entry name" value="Ribosomal_uL14"/>
    <property type="match status" value="1"/>
</dbReference>
<name>A0A1L8E0G7_9DIPT</name>
<keyword evidence="6" id="KW-0687">Ribonucleoprotein</keyword>
<evidence type="ECO:0000256" key="6">
    <source>
        <dbReference type="ARBA" id="ARBA00023274"/>
    </source>
</evidence>
<dbReference type="EMBL" id="GFDF01001893">
    <property type="protein sequence ID" value="JAV12191.1"/>
    <property type="molecule type" value="Transcribed_RNA"/>
</dbReference>
<dbReference type="SMART" id="SM01374">
    <property type="entry name" value="Ribosomal_L14"/>
    <property type="match status" value="1"/>
</dbReference>
<evidence type="ECO:0000256" key="4">
    <source>
        <dbReference type="ARBA" id="ARBA00022980"/>
    </source>
</evidence>
<protein>
    <recommendedName>
        <fullName evidence="7">Large ribosomal subunit protein uL14m</fullName>
    </recommendedName>
    <alternativeName>
        <fullName evidence="8">39S ribosomal protein L14, mitochondrial</fullName>
    </alternativeName>
</protein>
<evidence type="ECO:0000256" key="2">
    <source>
        <dbReference type="ARBA" id="ARBA00010745"/>
    </source>
</evidence>
<dbReference type="PANTHER" id="PTHR21037">
    <property type="entry name" value="39S RIBOSOMAL PROTEIN L14, MITOCHONDRIAL"/>
    <property type="match status" value="1"/>
</dbReference>
<evidence type="ECO:0000256" key="3">
    <source>
        <dbReference type="ARBA" id="ARBA00022946"/>
    </source>
</evidence>
<dbReference type="HAMAP" id="MF_01367">
    <property type="entry name" value="Ribosomal_uL14"/>
    <property type="match status" value="1"/>
</dbReference>
<proteinExistence type="inferred from homology"/>
<dbReference type="FunFam" id="2.40.150.20:FF:000004">
    <property type="entry name" value="39S ribosomal protein L14, mitochondrial"/>
    <property type="match status" value="1"/>
</dbReference>
<dbReference type="InterPro" id="IPR000218">
    <property type="entry name" value="Ribosomal_uL14"/>
</dbReference>
<dbReference type="GO" id="GO:0003735">
    <property type="term" value="F:structural constituent of ribosome"/>
    <property type="evidence" value="ECO:0007669"/>
    <property type="project" value="InterPro"/>
</dbReference>
<dbReference type="GO" id="GO:0005840">
    <property type="term" value="C:ribosome"/>
    <property type="evidence" value="ECO:0007669"/>
    <property type="project" value="UniProtKB-KW"/>
</dbReference>
<accession>A0A1L8E0G7</accession>
<dbReference type="Pfam" id="PF00238">
    <property type="entry name" value="Ribosomal_L14"/>
    <property type="match status" value="1"/>
</dbReference>
<evidence type="ECO:0000256" key="8">
    <source>
        <dbReference type="ARBA" id="ARBA00042938"/>
    </source>
</evidence>
<evidence type="ECO:0000256" key="1">
    <source>
        <dbReference type="ARBA" id="ARBA00004173"/>
    </source>
</evidence>
<reference evidence="9" key="1">
    <citation type="submission" date="2016-12" db="EMBL/GenBank/DDBJ databases">
        <title>An insight into the sialome and mialome of the sand fly, Nyssomyia neivai.</title>
        <authorList>
            <person name="Sebastian V."/>
            <person name="Goulart T.M."/>
            <person name="Oliveira W."/>
            <person name="Calvo E."/>
            <person name="Oliveira L.F."/>
            <person name="Pinto M.C."/>
            <person name="Rosselino A.M."/>
            <person name="Ribeiro J.M."/>
        </authorList>
    </citation>
    <scope>NUCLEOTIDE SEQUENCE</scope>
</reference>
<dbReference type="SUPFAM" id="SSF50193">
    <property type="entry name" value="Ribosomal protein L14"/>
    <property type="match status" value="1"/>
</dbReference>
<evidence type="ECO:0000313" key="9">
    <source>
        <dbReference type="EMBL" id="JAV12191.1"/>
    </source>
</evidence>
<keyword evidence="3" id="KW-0809">Transit peptide</keyword>
<dbReference type="Gene3D" id="2.40.150.20">
    <property type="entry name" value="Ribosomal protein L14"/>
    <property type="match status" value="1"/>
</dbReference>
<dbReference type="GO" id="GO:0006412">
    <property type="term" value="P:translation"/>
    <property type="evidence" value="ECO:0007669"/>
    <property type="project" value="InterPro"/>
</dbReference>
<dbReference type="GO" id="GO:0005743">
    <property type="term" value="C:mitochondrial inner membrane"/>
    <property type="evidence" value="ECO:0007669"/>
    <property type="project" value="UniProtKB-ARBA"/>
</dbReference>
<dbReference type="InterPro" id="IPR036853">
    <property type="entry name" value="Ribosomal_uL14_sf"/>
</dbReference>
<evidence type="ECO:0000256" key="7">
    <source>
        <dbReference type="ARBA" id="ARBA00040118"/>
    </source>
</evidence>
<dbReference type="PANTHER" id="PTHR21037:SF3">
    <property type="entry name" value="LARGE RIBOSOMAL SUBUNIT PROTEIN UL14M"/>
    <property type="match status" value="1"/>
</dbReference>
<comment type="subcellular location">
    <subcellularLocation>
        <location evidence="1">Mitochondrion</location>
    </subcellularLocation>
</comment>
<keyword evidence="5" id="KW-0496">Mitochondrion</keyword>
<organism evidence="9">
    <name type="scientific">Nyssomyia neivai</name>
    <dbReference type="NCBI Taxonomy" id="330878"/>
    <lineage>
        <taxon>Eukaryota</taxon>
        <taxon>Metazoa</taxon>
        <taxon>Ecdysozoa</taxon>
        <taxon>Arthropoda</taxon>
        <taxon>Hexapoda</taxon>
        <taxon>Insecta</taxon>
        <taxon>Pterygota</taxon>
        <taxon>Neoptera</taxon>
        <taxon>Endopterygota</taxon>
        <taxon>Diptera</taxon>
        <taxon>Nematocera</taxon>
        <taxon>Psychodoidea</taxon>
        <taxon>Psychodidae</taxon>
        <taxon>Nyssomyia</taxon>
    </lineage>
</organism>
<dbReference type="GO" id="GO:1990904">
    <property type="term" value="C:ribonucleoprotein complex"/>
    <property type="evidence" value="ECO:0007669"/>
    <property type="project" value="UniProtKB-KW"/>
</dbReference>
<comment type="similarity">
    <text evidence="2">Belongs to the universal ribosomal protein uL14 family.</text>
</comment>
<keyword evidence="4 9" id="KW-0689">Ribosomal protein</keyword>
<dbReference type="AlphaFoldDB" id="A0A1L8E0G7"/>
<evidence type="ECO:0000256" key="5">
    <source>
        <dbReference type="ARBA" id="ARBA00023128"/>
    </source>
</evidence>